<feature type="compositionally biased region" description="Basic residues" evidence="1">
    <location>
        <begin position="1"/>
        <end position="15"/>
    </location>
</feature>
<dbReference type="Proteomes" id="UP001159427">
    <property type="component" value="Unassembled WGS sequence"/>
</dbReference>
<sequence length="273" mass="30652">MKSKKPGIKQKKKQQKERGGSHNQKNTKRKTCFSCGAKPSKRGGNVNELQTQPIDAPSNEDSRAEDYTQVYFSAAAHYLKTVMAKTLNYSHSQPHIRPLWVSKELDPITGFQISCRVDTNASCNILPHYKEKSIFGTDLKLGQPTMNVKGYINNDISVESLGSCCVYLHYGKQTYKVSCMADSKDCMILGRHQALLMVNVSLPEIQQPAVKAKWILEGRLQTCQHPPRQVAVSLKPAYKAELKKPVELEVIKEVQEYTESINSIVPVKKPDGF</sequence>
<organism evidence="2 3">
    <name type="scientific">Porites evermanni</name>
    <dbReference type="NCBI Taxonomy" id="104178"/>
    <lineage>
        <taxon>Eukaryota</taxon>
        <taxon>Metazoa</taxon>
        <taxon>Cnidaria</taxon>
        <taxon>Anthozoa</taxon>
        <taxon>Hexacorallia</taxon>
        <taxon>Scleractinia</taxon>
        <taxon>Fungiina</taxon>
        <taxon>Poritidae</taxon>
        <taxon>Porites</taxon>
    </lineage>
</organism>
<accession>A0ABN8PTU3</accession>
<reference evidence="2 3" key="1">
    <citation type="submission" date="2022-05" db="EMBL/GenBank/DDBJ databases">
        <authorList>
            <consortium name="Genoscope - CEA"/>
            <person name="William W."/>
        </authorList>
    </citation>
    <scope>NUCLEOTIDE SEQUENCE [LARGE SCALE GENOMIC DNA]</scope>
</reference>
<comment type="caution">
    <text evidence="2">The sequence shown here is derived from an EMBL/GenBank/DDBJ whole genome shotgun (WGS) entry which is preliminary data.</text>
</comment>
<evidence type="ECO:0000256" key="1">
    <source>
        <dbReference type="SAM" id="MobiDB-lite"/>
    </source>
</evidence>
<proteinExistence type="predicted"/>
<dbReference type="EMBL" id="CALNXI010000998">
    <property type="protein sequence ID" value="CAH3150754.1"/>
    <property type="molecule type" value="Genomic_DNA"/>
</dbReference>
<protein>
    <submittedName>
        <fullName evidence="2">Uncharacterized protein</fullName>
    </submittedName>
</protein>
<evidence type="ECO:0000313" key="3">
    <source>
        <dbReference type="Proteomes" id="UP001159427"/>
    </source>
</evidence>
<evidence type="ECO:0000313" key="2">
    <source>
        <dbReference type="EMBL" id="CAH3150754.1"/>
    </source>
</evidence>
<name>A0ABN8PTU3_9CNID</name>
<keyword evidence="3" id="KW-1185">Reference proteome</keyword>
<gene>
    <name evidence="2" type="ORF">PEVE_00045340</name>
</gene>
<feature type="region of interest" description="Disordered" evidence="1">
    <location>
        <begin position="1"/>
        <end position="62"/>
    </location>
</feature>